<organism evidence="1">
    <name type="scientific">Anguilla anguilla</name>
    <name type="common">European freshwater eel</name>
    <name type="synonym">Muraena anguilla</name>
    <dbReference type="NCBI Taxonomy" id="7936"/>
    <lineage>
        <taxon>Eukaryota</taxon>
        <taxon>Metazoa</taxon>
        <taxon>Chordata</taxon>
        <taxon>Craniata</taxon>
        <taxon>Vertebrata</taxon>
        <taxon>Euteleostomi</taxon>
        <taxon>Actinopterygii</taxon>
        <taxon>Neopterygii</taxon>
        <taxon>Teleostei</taxon>
        <taxon>Anguilliformes</taxon>
        <taxon>Anguillidae</taxon>
        <taxon>Anguilla</taxon>
    </lineage>
</organism>
<reference evidence="1" key="1">
    <citation type="submission" date="2014-11" db="EMBL/GenBank/DDBJ databases">
        <authorList>
            <person name="Amaro Gonzalez C."/>
        </authorList>
    </citation>
    <scope>NUCLEOTIDE SEQUENCE</scope>
</reference>
<proteinExistence type="predicted"/>
<sequence length="21" mass="2773">MLWRKEKRKREKRGIWRVFGL</sequence>
<evidence type="ECO:0000313" key="1">
    <source>
        <dbReference type="EMBL" id="JAH18162.1"/>
    </source>
</evidence>
<dbReference type="AlphaFoldDB" id="A0A0E9QNV0"/>
<name>A0A0E9QNV0_ANGAN</name>
<reference evidence="1" key="2">
    <citation type="journal article" date="2015" name="Fish Shellfish Immunol.">
        <title>Early steps in the European eel (Anguilla anguilla)-Vibrio vulnificus interaction in the gills: Role of the RtxA13 toxin.</title>
        <authorList>
            <person name="Callol A."/>
            <person name="Pajuelo D."/>
            <person name="Ebbesson L."/>
            <person name="Teles M."/>
            <person name="MacKenzie S."/>
            <person name="Amaro C."/>
        </authorList>
    </citation>
    <scope>NUCLEOTIDE SEQUENCE</scope>
</reference>
<protein>
    <submittedName>
        <fullName evidence="1">Uncharacterized protein</fullName>
    </submittedName>
</protein>
<dbReference type="EMBL" id="GBXM01090415">
    <property type="protein sequence ID" value="JAH18162.1"/>
    <property type="molecule type" value="Transcribed_RNA"/>
</dbReference>
<accession>A0A0E9QNV0</accession>